<gene>
    <name evidence="2" type="ORF">QR680_018817</name>
</gene>
<proteinExistence type="predicted"/>
<evidence type="ECO:0008006" key="4">
    <source>
        <dbReference type="Google" id="ProtNLM"/>
    </source>
</evidence>
<feature type="region of interest" description="Disordered" evidence="1">
    <location>
        <begin position="174"/>
        <end position="311"/>
    </location>
</feature>
<comment type="caution">
    <text evidence="2">The sequence shown here is derived from an EMBL/GenBank/DDBJ whole genome shotgun (WGS) entry which is preliminary data.</text>
</comment>
<feature type="compositionally biased region" description="Polar residues" evidence="1">
    <location>
        <begin position="124"/>
        <end position="144"/>
    </location>
</feature>
<feature type="compositionally biased region" description="Basic and acidic residues" evidence="1">
    <location>
        <begin position="273"/>
        <end position="298"/>
    </location>
</feature>
<dbReference type="GO" id="GO:0032968">
    <property type="term" value="P:positive regulation of transcription elongation by RNA polymerase II"/>
    <property type="evidence" value="ECO:0007669"/>
    <property type="project" value="TreeGrafter"/>
</dbReference>
<organism evidence="2 3">
    <name type="scientific">Steinernema hermaphroditum</name>
    <dbReference type="NCBI Taxonomy" id="289476"/>
    <lineage>
        <taxon>Eukaryota</taxon>
        <taxon>Metazoa</taxon>
        <taxon>Ecdysozoa</taxon>
        <taxon>Nematoda</taxon>
        <taxon>Chromadorea</taxon>
        <taxon>Rhabditida</taxon>
        <taxon>Tylenchina</taxon>
        <taxon>Panagrolaimomorpha</taxon>
        <taxon>Strongyloidoidea</taxon>
        <taxon>Steinernematidae</taxon>
        <taxon>Steinernema</taxon>
    </lineage>
</organism>
<dbReference type="InterPro" id="IPR007149">
    <property type="entry name" value="Leo1"/>
</dbReference>
<dbReference type="EMBL" id="JAUCMV010000004">
    <property type="protein sequence ID" value="KAK0406801.1"/>
    <property type="molecule type" value="Genomic_DNA"/>
</dbReference>
<evidence type="ECO:0000256" key="1">
    <source>
        <dbReference type="SAM" id="MobiDB-lite"/>
    </source>
</evidence>
<reference evidence="2" key="1">
    <citation type="submission" date="2023-06" db="EMBL/GenBank/DDBJ databases">
        <title>Genomic analysis of the entomopathogenic nematode Steinernema hermaphroditum.</title>
        <authorList>
            <person name="Schwarz E.M."/>
            <person name="Heppert J.K."/>
            <person name="Baniya A."/>
            <person name="Schwartz H.T."/>
            <person name="Tan C.-H."/>
            <person name="Antoshechkin I."/>
            <person name="Sternberg P.W."/>
            <person name="Goodrich-Blair H."/>
            <person name="Dillman A.R."/>
        </authorList>
    </citation>
    <scope>NUCLEOTIDE SEQUENCE</scope>
    <source>
        <strain evidence="2">PS9179</strain>
        <tissue evidence="2">Whole animal</tissue>
    </source>
</reference>
<dbReference type="PANTHER" id="PTHR23146:SF0">
    <property type="entry name" value="RNA POLYMERASE-ASSOCIATED PROTEIN LEO1"/>
    <property type="match status" value="1"/>
</dbReference>
<sequence>MNAHEKDEKHEDVCPIQLGDLSKHEALPLRLGPHERNVRLKLPPFIGLEKKPFEYSICDALSTSDPIEASAKVSNVIRWKKTLGPDGKQRIVSNAKFVKWRDGTMSLVIGEKYFDMSRLREVDNGTSSGNSSQTKCSTSSGQRCANKNGMPVVSFFPNPDDIPERSEGDVIANVRQKGPQKKSVPVQIVPILDAENPEDKHRKDITKAEAELRAQNRREAASRRRPGRRLSQNFLEEHDSDEGESLATIKNKYKFGNMLGNNSSESDEYDSDGGAHRLDEVKIESDDSDVDVSHEPKGPLKKRIVEDEEKD</sequence>
<accession>A0AA39LQX2</accession>
<dbReference type="GO" id="GO:0016593">
    <property type="term" value="C:Cdc73/Paf1 complex"/>
    <property type="evidence" value="ECO:0007669"/>
    <property type="project" value="InterPro"/>
</dbReference>
<name>A0AA39LQX2_9BILA</name>
<dbReference type="Proteomes" id="UP001175271">
    <property type="component" value="Unassembled WGS sequence"/>
</dbReference>
<feature type="region of interest" description="Disordered" evidence="1">
    <location>
        <begin position="123"/>
        <end position="144"/>
    </location>
</feature>
<dbReference type="GO" id="GO:0006368">
    <property type="term" value="P:transcription elongation by RNA polymerase II"/>
    <property type="evidence" value="ECO:0007669"/>
    <property type="project" value="InterPro"/>
</dbReference>
<keyword evidence="3" id="KW-1185">Reference proteome</keyword>
<evidence type="ECO:0000313" key="2">
    <source>
        <dbReference type="EMBL" id="KAK0406801.1"/>
    </source>
</evidence>
<dbReference type="PANTHER" id="PTHR23146">
    <property type="entry name" value="LEO1 PROTEIN"/>
    <property type="match status" value="1"/>
</dbReference>
<dbReference type="AlphaFoldDB" id="A0AA39LQX2"/>
<dbReference type="GO" id="GO:1990269">
    <property type="term" value="F:RNA polymerase II C-terminal domain phosphoserine binding"/>
    <property type="evidence" value="ECO:0007669"/>
    <property type="project" value="TreeGrafter"/>
</dbReference>
<evidence type="ECO:0000313" key="3">
    <source>
        <dbReference type="Proteomes" id="UP001175271"/>
    </source>
</evidence>
<dbReference type="Pfam" id="PF04004">
    <property type="entry name" value="Leo1"/>
    <property type="match status" value="1"/>
</dbReference>
<protein>
    <recommendedName>
        <fullName evidence="4">Leo1-like protein</fullName>
    </recommendedName>
</protein>
<feature type="compositionally biased region" description="Basic and acidic residues" evidence="1">
    <location>
        <begin position="197"/>
        <end position="222"/>
    </location>
</feature>